<feature type="compositionally biased region" description="Polar residues" evidence="1">
    <location>
        <begin position="258"/>
        <end position="267"/>
    </location>
</feature>
<reference evidence="2" key="1">
    <citation type="submission" date="2023-01" db="EMBL/GenBank/DDBJ databases">
        <authorList>
            <person name="Van Ghelder C."/>
            <person name="Rancurel C."/>
        </authorList>
    </citation>
    <scope>NUCLEOTIDE SEQUENCE</scope>
    <source>
        <strain evidence="2">CNCM I-4278</strain>
    </source>
</reference>
<dbReference type="PANTHER" id="PTHR11129:SF3">
    <property type="entry name" value="PROTEIN PRENYLTRANSFERASE ALPHA SUBUNIT REPEAT-CONTAINING PROTEIN 1"/>
    <property type="match status" value="1"/>
</dbReference>
<dbReference type="Proteomes" id="UP001152607">
    <property type="component" value="Unassembled WGS sequence"/>
</dbReference>
<dbReference type="GO" id="GO:0008318">
    <property type="term" value="F:protein prenyltransferase activity"/>
    <property type="evidence" value="ECO:0007669"/>
    <property type="project" value="InterPro"/>
</dbReference>
<feature type="compositionally biased region" description="Low complexity" evidence="1">
    <location>
        <begin position="275"/>
        <end position="285"/>
    </location>
</feature>
<evidence type="ECO:0000313" key="2">
    <source>
        <dbReference type="EMBL" id="CAI6337973.1"/>
    </source>
</evidence>
<dbReference type="EMBL" id="CAOQHR010000008">
    <property type="protein sequence ID" value="CAI6337973.1"/>
    <property type="molecule type" value="Genomic_DNA"/>
</dbReference>
<dbReference type="OrthoDB" id="5358702at2759"/>
<dbReference type="SUPFAM" id="SSF48439">
    <property type="entry name" value="Protein prenylyltransferase"/>
    <property type="match status" value="1"/>
</dbReference>
<feature type="compositionally biased region" description="Basic and acidic residues" evidence="1">
    <location>
        <begin position="192"/>
        <end position="207"/>
    </location>
</feature>
<feature type="region of interest" description="Disordered" evidence="1">
    <location>
        <begin position="256"/>
        <end position="287"/>
    </location>
</feature>
<feature type="region of interest" description="Disordered" evidence="1">
    <location>
        <begin position="177"/>
        <end position="208"/>
    </location>
</feature>
<sequence length="479" mass="52783">MTDNPSPALALQQVAYNTITAFFNAHKDRLTEIIVLPPAIEPEDGISMQDGINLGVPKKILALAFLEARARFFQGVKENRVLSDDAFEATHTILLFDPEHLTAANHRKRRLLHAQRLHKTNPSFHHLLHRELVYTTTILTSPLHRQSKSPTLYNHRYWLLTTFLLPSPPSTSLFPSAAAYPSPDDSEEEHLEEASTIHESNPAKDPEFPSNLSILILRELTVVLKSGHRHPKNYYAFNYARKLFDHVLSHHHRILPQKQPQGSHQDVTSPPDPPTTATTTGTGNTVLKDGKEEVCPTIITTVTAALPIVAKWCTHTTHAADISGYSFLLYLLCLRTSLVRNHVSDAPESSIIHTSSDDPTTAVREKAEDVNTSTILYILDTVVKIRLSTLAPYLFLRESVADGAVLGGGGDVAGVLRERVGKEVSGVPLEGAGGVVVEEEGSKSGDGKVSFEDRIKVLGEWLDEDICKDRQTALGARDA</sequence>
<dbReference type="Gene3D" id="1.25.40.120">
    <property type="entry name" value="Protein prenylyltransferase"/>
    <property type="match status" value="1"/>
</dbReference>
<dbReference type="PANTHER" id="PTHR11129">
    <property type="entry name" value="PROTEIN FARNESYLTRANSFERASE ALPHA SUBUNIT/RAB GERANYLGERANYL TRANSFERASE ALPHA SUBUNIT"/>
    <property type="match status" value="1"/>
</dbReference>
<comment type="caution">
    <text evidence="2">The sequence shown here is derived from an EMBL/GenBank/DDBJ whole genome shotgun (WGS) entry which is preliminary data.</text>
</comment>
<organism evidence="2 3">
    <name type="scientific">Periconia digitata</name>
    <dbReference type="NCBI Taxonomy" id="1303443"/>
    <lineage>
        <taxon>Eukaryota</taxon>
        <taxon>Fungi</taxon>
        <taxon>Dikarya</taxon>
        <taxon>Ascomycota</taxon>
        <taxon>Pezizomycotina</taxon>
        <taxon>Dothideomycetes</taxon>
        <taxon>Pleosporomycetidae</taxon>
        <taxon>Pleosporales</taxon>
        <taxon>Massarineae</taxon>
        <taxon>Periconiaceae</taxon>
        <taxon>Periconia</taxon>
    </lineage>
</organism>
<evidence type="ECO:0000313" key="3">
    <source>
        <dbReference type="Proteomes" id="UP001152607"/>
    </source>
</evidence>
<dbReference type="GO" id="GO:0005737">
    <property type="term" value="C:cytoplasm"/>
    <property type="evidence" value="ECO:0007669"/>
    <property type="project" value="TreeGrafter"/>
</dbReference>
<proteinExistence type="predicted"/>
<keyword evidence="3" id="KW-1185">Reference proteome</keyword>
<accession>A0A9W4UJV5</accession>
<dbReference type="AlphaFoldDB" id="A0A9W4UJV5"/>
<evidence type="ECO:0000256" key="1">
    <source>
        <dbReference type="SAM" id="MobiDB-lite"/>
    </source>
</evidence>
<protein>
    <submittedName>
        <fullName evidence="2">Uncharacterized protein</fullName>
    </submittedName>
</protein>
<name>A0A9W4UJV5_9PLEO</name>
<gene>
    <name evidence="2" type="ORF">PDIGIT_LOCUS11093</name>
</gene>